<name>A0ABR9QKM7_9BACI</name>
<reference evidence="1 2" key="1">
    <citation type="submission" date="2020-10" db="EMBL/GenBank/DDBJ databases">
        <title>Bacillus sp. HD4P25, an endophyte from a halophyte.</title>
        <authorList>
            <person name="Sun J.-Q."/>
        </authorList>
    </citation>
    <scope>NUCLEOTIDE SEQUENCE [LARGE SCALE GENOMIC DNA]</scope>
    <source>
        <strain evidence="1 2">YIM 93174</strain>
    </source>
</reference>
<proteinExistence type="predicted"/>
<keyword evidence="2" id="KW-1185">Reference proteome</keyword>
<comment type="caution">
    <text evidence="1">The sequence shown here is derived from an EMBL/GenBank/DDBJ whole genome shotgun (WGS) entry which is preliminary data.</text>
</comment>
<dbReference type="EMBL" id="JADCLJ010000020">
    <property type="protein sequence ID" value="MBE4909050.1"/>
    <property type="molecule type" value="Genomic_DNA"/>
</dbReference>
<evidence type="ECO:0000313" key="1">
    <source>
        <dbReference type="EMBL" id="MBE4909050.1"/>
    </source>
</evidence>
<accession>A0ABR9QKM7</accession>
<organism evidence="1 2">
    <name type="scientific">Litchfieldia luteola</name>
    <dbReference type="NCBI Taxonomy" id="682179"/>
    <lineage>
        <taxon>Bacteria</taxon>
        <taxon>Bacillati</taxon>
        <taxon>Bacillota</taxon>
        <taxon>Bacilli</taxon>
        <taxon>Bacillales</taxon>
        <taxon>Bacillaceae</taxon>
        <taxon>Litchfieldia</taxon>
    </lineage>
</organism>
<dbReference type="Proteomes" id="UP001516662">
    <property type="component" value="Unassembled WGS sequence"/>
</dbReference>
<dbReference type="RefSeq" id="WP_193537237.1">
    <property type="nucleotide sequence ID" value="NZ_JADCLJ010000020.1"/>
</dbReference>
<evidence type="ECO:0000313" key="2">
    <source>
        <dbReference type="Proteomes" id="UP001516662"/>
    </source>
</evidence>
<sequence length="136" mass="15724">MSAIDNLVTEYNDVLVNIYQFNEDLQNDEEVASFLSQFKHWYYIPDLNMFGPSKYIGYKNINSIVFNQGIQKSEVETGKVLKEWFYPLETNTNEDLVLRTELASLLEQADKKLRANAIIHVPKSVLFLMLEPKSVG</sequence>
<protein>
    <submittedName>
        <fullName evidence="1">Uncharacterized protein</fullName>
    </submittedName>
</protein>
<gene>
    <name evidence="1" type="ORF">IMZ08_13355</name>
</gene>